<reference evidence="8 10" key="2">
    <citation type="journal article" date="2013" name="Nature">
        <title>Insights into bilaterian evolution from three spiralian genomes.</title>
        <authorList>
            <person name="Simakov O."/>
            <person name="Marletaz F."/>
            <person name="Cho S.J."/>
            <person name="Edsinger-Gonzales E."/>
            <person name="Havlak P."/>
            <person name="Hellsten U."/>
            <person name="Kuo D.H."/>
            <person name="Larsson T."/>
            <person name="Lv J."/>
            <person name="Arendt D."/>
            <person name="Savage R."/>
            <person name="Osoegawa K."/>
            <person name="de Jong P."/>
            <person name="Grimwood J."/>
            <person name="Chapman J.A."/>
            <person name="Shapiro H."/>
            <person name="Aerts A."/>
            <person name="Otillar R.P."/>
            <person name="Terry A.Y."/>
            <person name="Boore J.L."/>
            <person name="Grigoriev I.V."/>
            <person name="Lindberg D.R."/>
            <person name="Seaver E.C."/>
            <person name="Weisblat D.A."/>
            <person name="Putnam N.H."/>
            <person name="Rokhsar D.S."/>
        </authorList>
    </citation>
    <scope>NUCLEOTIDE SEQUENCE</scope>
    <source>
        <strain evidence="8 10">I ESC-2004</strain>
    </source>
</reference>
<dbReference type="InterPro" id="IPR010921">
    <property type="entry name" value="Trp_repressor/repl_initiator"/>
</dbReference>
<dbReference type="HOGENOM" id="CLU_455123_0_0_1"/>
<evidence type="ECO:0000256" key="5">
    <source>
        <dbReference type="PROSITE-ProRule" id="PRU00309"/>
    </source>
</evidence>
<organism evidence="8">
    <name type="scientific">Capitella teleta</name>
    <name type="common">Polychaete worm</name>
    <dbReference type="NCBI Taxonomy" id="283909"/>
    <lineage>
        <taxon>Eukaryota</taxon>
        <taxon>Metazoa</taxon>
        <taxon>Spiralia</taxon>
        <taxon>Lophotrochozoa</taxon>
        <taxon>Annelida</taxon>
        <taxon>Polychaeta</taxon>
        <taxon>Sedentaria</taxon>
        <taxon>Scolecida</taxon>
        <taxon>Capitellidae</taxon>
        <taxon>Capitella</taxon>
    </lineage>
</organism>
<evidence type="ECO:0000313" key="10">
    <source>
        <dbReference type="Proteomes" id="UP000014760"/>
    </source>
</evidence>
<dbReference type="InterPro" id="IPR036388">
    <property type="entry name" value="WH-like_DNA-bd_sf"/>
</dbReference>
<sequence>MGKTDTCAAEGCNHTSRGFCSFYYFPMHNPWRKLWIKAVGRKPVMAEGEVTPWQPTSSDRLCSCHFSNPPNPKSRRQDAKWIVPDQFVHSSLGEDTATGDTVKFTSASVSSALAEITETRSAIPERVVSSECKEVKLQHAAAKNRSVPPKKPETLAEILSTPPQKPANHRPTPPREKFPYKEFKQTSRSPEVAVEDGVSKRVGCAEQQSLLLEAIRTEVVTLCQNFLSYDHEVSIEGLVGITLDKKDVLLLNLHESLEAPLTKRARYEQAQIPYDMPEFPLAIPVIKIEPQAPDEEMVVDEEGLQDEIQAAHTSDTISSLSSRIVQMVHANHLATQSVDNNGQRDPSSTAESSESGSVQDRPPRRKRRRRYSSTEKLKAVDMIVRHKYSLSHASNILKIPKEKLRKWMETYGHHEISLDEATQRQLDEQLCEFYMEREAAGRHCPDTQLRNKAKQLAQELGHPEFKGEGCFISNWRQRCFKHQREPAYEELAKKVRMYYKTLYEEGRECSLDVLTERAVDLAHESQLSEHPDWLQRWKLHYFADADDIQTGNNISIECPILPLDKSCPHKFSITLLSGNLLFEILFCFQARYRGKTHVQL</sequence>
<feature type="compositionally biased region" description="Basic and acidic residues" evidence="6">
    <location>
        <begin position="173"/>
        <end position="185"/>
    </location>
</feature>
<dbReference type="Gene3D" id="1.10.10.10">
    <property type="entry name" value="Winged helix-like DNA-binding domain superfamily/Winged helix DNA-binding domain"/>
    <property type="match status" value="1"/>
</dbReference>
<dbReference type="GO" id="GO:0043565">
    <property type="term" value="F:sequence-specific DNA binding"/>
    <property type="evidence" value="ECO:0007669"/>
    <property type="project" value="InterPro"/>
</dbReference>
<feature type="domain" description="THAP-type" evidence="7">
    <location>
        <begin position="1"/>
        <end position="87"/>
    </location>
</feature>
<dbReference type="PROSITE" id="PS50950">
    <property type="entry name" value="ZF_THAP"/>
    <property type="match status" value="1"/>
</dbReference>
<name>R7VIJ5_CAPTE</name>
<dbReference type="EMBL" id="KB291800">
    <property type="protein sequence ID" value="ELU18658.1"/>
    <property type="molecule type" value="Genomic_DNA"/>
</dbReference>
<keyword evidence="4 5" id="KW-0238">DNA-binding</keyword>
<keyword evidence="3" id="KW-0862">Zinc</keyword>
<dbReference type="EnsemblMetazoa" id="CapteT226418">
    <property type="protein sequence ID" value="CapteP226418"/>
    <property type="gene ID" value="CapteG226418"/>
</dbReference>
<accession>R7VIJ5</accession>
<feature type="compositionally biased region" description="Low complexity" evidence="6">
    <location>
        <begin position="347"/>
        <end position="357"/>
    </location>
</feature>
<feature type="region of interest" description="Disordered" evidence="6">
    <location>
        <begin position="160"/>
        <end position="190"/>
    </location>
</feature>
<evidence type="ECO:0000259" key="7">
    <source>
        <dbReference type="PROSITE" id="PS50950"/>
    </source>
</evidence>
<evidence type="ECO:0000256" key="3">
    <source>
        <dbReference type="ARBA" id="ARBA00022833"/>
    </source>
</evidence>
<gene>
    <name evidence="8" type="ORF">CAPTEDRAFT_226418</name>
</gene>
<proteinExistence type="predicted"/>
<dbReference type="InterPro" id="IPR006612">
    <property type="entry name" value="THAP_Znf"/>
</dbReference>
<reference evidence="10" key="1">
    <citation type="submission" date="2012-12" db="EMBL/GenBank/DDBJ databases">
        <authorList>
            <person name="Hellsten U."/>
            <person name="Grimwood J."/>
            <person name="Chapman J.A."/>
            <person name="Shapiro H."/>
            <person name="Aerts A."/>
            <person name="Otillar R.P."/>
            <person name="Terry A.Y."/>
            <person name="Boore J.L."/>
            <person name="Simakov O."/>
            <person name="Marletaz F."/>
            <person name="Cho S.-J."/>
            <person name="Edsinger-Gonzales E."/>
            <person name="Havlak P."/>
            <person name="Kuo D.-H."/>
            <person name="Larsson T."/>
            <person name="Lv J."/>
            <person name="Arendt D."/>
            <person name="Savage R."/>
            <person name="Osoegawa K."/>
            <person name="de Jong P."/>
            <person name="Lindberg D.R."/>
            <person name="Seaver E.C."/>
            <person name="Weisblat D.A."/>
            <person name="Putnam N.H."/>
            <person name="Grigoriev I.V."/>
            <person name="Rokhsar D.S."/>
        </authorList>
    </citation>
    <scope>NUCLEOTIDE SEQUENCE</scope>
    <source>
        <strain evidence="10">I ESC-2004</strain>
    </source>
</reference>
<dbReference type="Proteomes" id="UP000014760">
    <property type="component" value="Unassembled WGS sequence"/>
</dbReference>
<dbReference type="Pfam" id="PF05485">
    <property type="entry name" value="THAP"/>
    <property type="match status" value="1"/>
</dbReference>
<evidence type="ECO:0000313" key="9">
    <source>
        <dbReference type="EnsemblMetazoa" id="CapteP226418"/>
    </source>
</evidence>
<keyword evidence="2 5" id="KW-0863">Zinc-finger</keyword>
<dbReference type="SMART" id="SM00980">
    <property type="entry name" value="THAP"/>
    <property type="match status" value="1"/>
</dbReference>
<evidence type="ECO:0000256" key="2">
    <source>
        <dbReference type="ARBA" id="ARBA00022771"/>
    </source>
</evidence>
<dbReference type="EMBL" id="AMQN01003737">
    <property type="status" value="NOT_ANNOTATED_CDS"/>
    <property type="molecule type" value="Genomic_DNA"/>
</dbReference>
<evidence type="ECO:0000256" key="1">
    <source>
        <dbReference type="ARBA" id="ARBA00022723"/>
    </source>
</evidence>
<protein>
    <recommendedName>
        <fullName evidence="7">THAP-type domain-containing protein</fullName>
    </recommendedName>
</protein>
<dbReference type="AlphaFoldDB" id="R7VIJ5"/>
<keyword evidence="1" id="KW-0479">Metal-binding</keyword>
<reference evidence="9" key="3">
    <citation type="submission" date="2015-06" db="UniProtKB">
        <authorList>
            <consortium name="EnsemblMetazoa"/>
        </authorList>
    </citation>
    <scope>IDENTIFICATION</scope>
</reference>
<dbReference type="GO" id="GO:0008270">
    <property type="term" value="F:zinc ion binding"/>
    <property type="evidence" value="ECO:0007669"/>
    <property type="project" value="UniProtKB-KW"/>
</dbReference>
<dbReference type="SUPFAM" id="SSF48295">
    <property type="entry name" value="TrpR-like"/>
    <property type="match status" value="1"/>
</dbReference>
<evidence type="ECO:0000256" key="4">
    <source>
        <dbReference type="ARBA" id="ARBA00023125"/>
    </source>
</evidence>
<dbReference type="SUPFAM" id="SSF57716">
    <property type="entry name" value="Glucocorticoid receptor-like (DNA-binding domain)"/>
    <property type="match status" value="1"/>
</dbReference>
<feature type="region of interest" description="Disordered" evidence="6">
    <location>
        <begin position="334"/>
        <end position="373"/>
    </location>
</feature>
<keyword evidence="10" id="KW-1185">Reference proteome</keyword>
<feature type="compositionally biased region" description="Polar residues" evidence="6">
    <location>
        <begin position="334"/>
        <end position="346"/>
    </location>
</feature>
<dbReference type="Gene3D" id="1.10.10.60">
    <property type="entry name" value="Homeodomain-like"/>
    <property type="match status" value="1"/>
</dbReference>
<evidence type="ECO:0000313" key="8">
    <source>
        <dbReference type="EMBL" id="ELU18658.1"/>
    </source>
</evidence>
<evidence type="ECO:0000256" key="6">
    <source>
        <dbReference type="SAM" id="MobiDB-lite"/>
    </source>
</evidence>